<dbReference type="InterPro" id="IPR052021">
    <property type="entry name" value="Type-I_RS_S_subunit"/>
</dbReference>
<keyword evidence="2" id="KW-0680">Restriction system</keyword>
<accession>A0A4U3LL02</accession>
<organism evidence="4 5">
    <name type="scientific">Enterococcus faecalis</name>
    <name type="common">Streptococcus faecalis</name>
    <dbReference type="NCBI Taxonomy" id="1351"/>
    <lineage>
        <taxon>Bacteria</taxon>
        <taxon>Bacillati</taxon>
        <taxon>Bacillota</taxon>
        <taxon>Bacilli</taxon>
        <taxon>Lactobacillales</taxon>
        <taxon>Enterococcaceae</taxon>
        <taxon>Enterococcus</taxon>
    </lineage>
</organism>
<dbReference type="SUPFAM" id="SSF116734">
    <property type="entry name" value="DNA methylase specificity domain"/>
    <property type="match status" value="2"/>
</dbReference>
<dbReference type="InterPro" id="IPR044946">
    <property type="entry name" value="Restrct_endonuc_typeI_TRD_sf"/>
</dbReference>
<dbReference type="Gene3D" id="1.10.287.1120">
    <property type="entry name" value="Bipartite methylase S protein"/>
    <property type="match status" value="1"/>
</dbReference>
<keyword evidence="3" id="KW-0238">DNA-binding</keyword>
<dbReference type="GO" id="GO:0003677">
    <property type="term" value="F:DNA binding"/>
    <property type="evidence" value="ECO:0007669"/>
    <property type="project" value="UniProtKB-KW"/>
</dbReference>
<sequence>MIVFTLIGVWEQCKVEELCKISTGKGNTQDKVENGKYPFYVRSENIERSNYFLYDQEAVLTVGDGVGTGRVFHYVSGKYNLHQRVYRMYDFNKQISAKYFYYYFSLNFHRRVRSLTAKTSVDSVRLNMIADMEIKYPSELEQLKIFSFLDYLIKSITLHQRKLEQLKELKKAYLQLMFPKKDETVPRVRFADFEDDWQLCKLGDVVEIFDGTHQTPRYTDSGVKFVSVENIATLETKKYITHEAYEKEYSKKRAKKGDILMTRIGDIGTMKVIETDEPLAYYVTLALLKAKETNPYFLSFIISSPEIQRNIWKRTLHIAFPKKINLGEINQVEMKITIFEEQDKIGDLFTNLDDAIILNQNKLNQLKSLKKSYLQNMFI</sequence>
<comment type="similarity">
    <text evidence="1">Belongs to the type-I restriction system S methylase family.</text>
</comment>
<dbReference type="GO" id="GO:0004519">
    <property type="term" value="F:endonuclease activity"/>
    <property type="evidence" value="ECO:0007669"/>
    <property type="project" value="UniProtKB-KW"/>
</dbReference>
<dbReference type="PANTHER" id="PTHR30408">
    <property type="entry name" value="TYPE-1 RESTRICTION ENZYME ECOKI SPECIFICITY PROTEIN"/>
    <property type="match status" value="1"/>
</dbReference>
<evidence type="ECO:0000256" key="3">
    <source>
        <dbReference type="ARBA" id="ARBA00023125"/>
    </source>
</evidence>
<name>A0A4U3LL02_ENTFL</name>
<proteinExistence type="inferred from homology"/>
<reference evidence="4 5" key="1">
    <citation type="submission" date="2019-02" db="EMBL/GenBank/DDBJ databases">
        <title>Bacteria dissemination in different level of health care in South Africa: the effectiveness of infections prevention and control.</title>
        <authorList>
            <person name="Shobo C."/>
            <person name="Amoako D.G."/>
            <person name="Allam M."/>
            <person name="Ismail A."/>
            <person name="Bester L.A."/>
            <person name="Essack S.Y."/>
        </authorList>
    </citation>
    <scope>NUCLEOTIDE SEQUENCE [LARGE SCALE GENOMIC DNA]</scope>
    <source>
        <strain evidence="4 5">2SIL2</strain>
    </source>
</reference>
<comment type="caution">
    <text evidence="4">The sequence shown here is derived from an EMBL/GenBank/DDBJ whole genome shotgun (WGS) entry which is preliminary data.</text>
</comment>
<dbReference type="Gene3D" id="3.90.220.20">
    <property type="entry name" value="DNA methylase specificity domains"/>
    <property type="match status" value="2"/>
</dbReference>
<evidence type="ECO:0000256" key="1">
    <source>
        <dbReference type="ARBA" id="ARBA00010923"/>
    </source>
</evidence>
<keyword evidence="4" id="KW-0378">Hydrolase</keyword>
<dbReference type="InterPro" id="IPR000055">
    <property type="entry name" value="Restrct_endonuc_typeI_TRD"/>
</dbReference>
<keyword evidence="4" id="KW-0255">Endonuclease</keyword>
<evidence type="ECO:0000313" key="5">
    <source>
        <dbReference type="Proteomes" id="UP000305511"/>
    </source>
</evidence>
<dbReference type="AlphaFoldDB" id="A0A4U3LL02"/>
<dbReference type="GO" id="GO:0009307">
    <property type="term" value="P:DNA restriction-modification system"/>
    <property type="evidence" value="ECO:0007669"/>
    <property type="project" value="UniProtKB-KW"/>
</dbReference>
<dbReference type="Pfam" id="PF01420">
    <property type="entry name" value="Methylase_S"/>
    <property type="match status" value="2"/>
</dbReference>
<evidence type="ECO:0000313" key="4">
    <source>
        <dbReference type="EMBL" id="TKK75789.1"/>
    </source>
</evidence>
<keyword evidence="4" id="KW-0540">Nuclease</keyword>
<dbReference type="EMBL" id="SIYF01000376">
    <property type="protein sequence ID" value="TKK75789.1"/>
    <property type="molecule type" value="Genomic_DNA"/>
</dbReference>
<gene>
    <name evidence="4" type="ORF">EY666_13735</name>
</gene>
<dbReference type="PANTHER" id="PTHR30408:SF12">
    <property type="entry name" value="TYPE I RESTRICTION ENZYME MJAVIII SPECIFICITY SUBUNIT"/>
    <property type="match status" value="1"/>
</dbReference>
<dbReference type="Proteomes" id="UP000305511">
    <property type="component" value="Unassembled WGS sequence"/>
</dbReference>
<evidence type="ECO:0000256" key="2">
    <source>
        <dbReference type="ARBA" id="ARBA00022747"/>
    </source>
</evidence>
<protein>
    <submittedName>
        <fullName evidence="4">Restriction endonuclease subunit S</fullName>
    </submittedName>
</protein>
<dbReference type="RefSeq" id="WP_113821081.1">
    <property type="nucleotide sequence ID" value="NZ_CP116561.1"/>
</dbReference>